<evidence type="ECO:0000313" key="2">
    <source>
        <dbReference type="Proteomes" id="UP001231736"/>
    </source>
</evidence>
<dbReference type="EMBL" id="JASAYT010000025">
    <property type="protein sequence ID" value="MDP8175401.1"/>
    <property type="molecule type" value="Genomic_DNA"/>
</dbReference>
<name>A0AAJ6NEY0_9PAST</name>
<sequence>MNYKNHCDVPLVYDAIISSAYDIAIWMIEDLGVETNGYSKAGQSVAHLVQSEYEDAWGIEKRKLAHLMELLKARGTKFPAISPPEYRKLHNIKKVCL</sequence>
<organism evidence="1 2">
    <name type="scientific">Phocoenobacter skyensis</name>
    <dbReference type="NCBI Taxonomy" id="97481"/>
    <lineage>
        <taxon>Bacteria</taxon>
        <taxon>Pseudomonadati</taxon>
        <taxon>Pseudomonadota</taxon>
        <taxon>Gammaproteobacteria</taxon>
        <taxon>Pasteurellales</taxon>
        <taxon>Pasteurellaceae</taxon>
        <taxon>Phocoenobacter</taxon>
    </lineage>
</organism>
<dbReference type="RefSeq" id="WP_306387504.1">
    <property type="nucleotide sequence ID" value="NZ_JASAYT010000025.1"/>
</dbReference>
<accession>A0AAJ6NEY0</accession>
<reference evidence="1" key="1">
    <citation type="journal article" date="2023" name="Front. Microbiol.">
        <title>Phylogeography and host specificity of Pasteurellaceae pathogenic to sea-farmed fish in the north-east Atlantic.</title>
        <authorList>
            <person name="Gulla S."/>
            <person name="Colquhoun D.J."/>
            <person name="Olsen A.B."/>
            <person name="Spilsberg B."/>
            <person name="Lagesen K."/>
            <person name="Aakesson C.P."/>
            <person name="Strom S."/>
            <person name="Manji F."/>
            <person name="Birkbeck T.H."/>
            <person name="Nilsen H.K."/>
        </authorList>
    </citation>
    <scope>NUCLEOTIDE SEQUENCE</scope>
    <source>
        <strain evidence="1">98B1</strain>
    </source>
</reference>
<evidence type="ECO:0000313" key="1">
    <source>
        <dbReference type="EMBL" id="MDP8175401.1"/>
    </source>
</evidence>
<dbReference type="Proteomes" id="UP001231736">
    <property type="component" value="Unassembled WGS sequence"/>
</dbReference>
<comment type="caution">
    <text evidence="1">The sequence shown here is derived from an EMBL/GenBank/DDBJ whole genome shotgun (WGS) entry which is preliminary data.</text>
</comment>
<dbReference type="AlphaFoldDB" id="A0AAJ6NEY0"/>
<protein>
    <submittedName>
        <fullName evidence="1">Uncharacterized protein</fullName>
    </submittedName>
</protein>
<proteinExistence type="predicted"/>
<gene>
    <name evidence="1" type="ORF">QJU97_08025</name>
</gene>